<feature type="domain" description="Thioester" evidence="4">
    <location>
        <begin position="100"/>
        <end position="188"/>
    </location>
</feature>
<proteinExistence type="predicted"/>
<dbReference type="Pfam" id="PF19407">
    <property type="entry name" value="DUF5979"/>
    <property type="match status" value="2"/>
</dbReference>
<evidence type="ECO:0000259" key="4">
    <source>
        <dbReference type="Pfam" id="PF08341"/>
    </source>
</evidence>
<name>A0A078MYL4_9MICC</name>
<dbReference type="Pfam" id="PF08341">
    <property type="entry name" value="TED"/>
    <property type="match status" value="1"/>
</dbReference>
<dbReference type="AlphaFoldDB" id="A0A078MYL4"/>
<feature type="region of interest" description="Disordered" evidence="1">
    <location>
        <begin position="523"/>
        <end position="544"/>
    </location>
</feature>
<evidence type="ECO:0000256" key="2">
    <source>
        <dbReference type="SAM" id="Phobius"/>
    </source>
</evidence>
<sequence>MGSLLAALALVLFPLGAPAQARINVPPANVLPVIGPNTDLIISGTGSGQTLAGLQPPTPITQDPAAPYPETDPAGYEALSTFAGTIITESVSDEGLTGEMYCINLRVSTENGVGYENGTWEESNVPNIGYVTYILNSYYPTTGEPAALGPDQRAAAVQAAIWYFTDGLVVSSTQPDIRAAAAAIVADTQANGPLVEPPAPNVTVTPPAAAAPAGSPAGPFVVTAEGAAEITVSVPAGFTLYTDPAGTAELPSGSAVPSGTSLWIRSDTAVATTTVLTARAVVPVQRGQVYLYDGNNPAFTDAQRLILAQNAELDATAAGAVEFYAPGELEVNKAFTGNALGEQGASQLVVDCGPGFVFTADVPAGASEVQEFTFSGIRAGSTCVITEPVTGATAAVEVLSDAPQEVVVPEEGAQVLVTNTVSYRPGSLNVTKVITGTGAGLQGEISVNVVCADVLNETILLPAGTAAGEYVQAFADLPAGTECTVTETATGAVQGVQVTGGDPVTVAIQPGATIDAVLTNEVSREPAPAPAPERPSLPETGAGGTLPLLGAGAAAAAAGALLLMPGLIRRRRTQLHDQA</sequence>
<gene>
    <name evidence="6" type="ORF">BN1051_03296</name>
</gene>
<keyword evidence="3" id="KW-0732">Signal</keyword>
<dbReference type="InterPro" id="IPR013552">
    <property type="entry name" value="Thioester_dom"/>
</dbReference>
<evidence type="ECO:0000256" key="1">
    <source>
        <dbReference type="SAM" id="MobiDB-lite"/>
    </source>
</evidence>
<evidence type="ECO:0000259" key="5">
    <source>
        <dbReference type="Pfam" id="PF19407"/>
    </source>
</evidence>
<keyword evidence="2" id="KW-0472">Membrane</keyword>
<feature type="signal peptide" evidence="3">
    <location>
        <begin position="1"/>
        <end position="21"/>
    </location>
</feature>
<keyword evidence="2" id="KW-0812">Transmembrane</keyword>
<protein>
    <submittedName>
        <fullName evidence="6">Uncharacterized protein</fullName>
    </submittedName>
</protein>
<reference evidence="6" key="1">
    <citation type="submission" date="2014-07" db="EMBL/GenBank/DDBJ databases">
        <authorList>
            <person name="Urmite Genomes Urmite Genomes"/>
        </authorList>
    </citation>
    <scope>NUCLEOTIDE SEQUENCE</scope>
    <source>
        <strain evidence="6">11W110_air</strain>
    </source>
</reference>
<accession>A0A078MYL4</accession>
<evidence type="ECO:0000256" key="3">
    <source>
        <dbReference type="SAM" id="SignalP"/>
    </source>
</evidence>
<feature type="domain" description="DUF5979" evidence="5">
    <location>
        <begin position="329"/>
        <end position="421"/>
    </location>
</feature>
<organism evidence="6">
    <name type="scientific">Arthrobacter saudimassiliensis</name>
    <dbReference type="NCBI Taxonomy" id="1461584"/>
    <lineage>
        <taxon>Bacteria</taxon>
        <taxon>Bacillati</taxon>
        <taxon>Actinomycetota</taxon>
        <taxon>Actinomycetes</taxon>
        <taxon>Micrococcales</taxon>
        <taxon>Micrococcaceae</taxon>
        <taxon>Arthrobacter</taxon>
    </lineage>
</organism>
<dbReference type="PATRIC" id="fig|1461584.3.peg.3263"/>
<feature type="domain" description="DUF5979" evidence="5">
    <location>
        <begin position="429"/>
        <end position="522"/>
    </location>
</feature>
<dbReference type="InterPro" id="IPR046022">
    <property type="entry name" value="DUF5979"/>
</dbReference>
<evidence type="ECO:0000313" key="6">
    <source>
        <dbReference type="EMBL" id="CEA09916.1"/>
    </source>
</evidence>
<feature type="chain" id="PRO_5001742389" evidence="3">
    <location>
        <begin position="22"/>
        <end position="579"/>
    </location>
</feature>
<feature type="transmembrane region" description="Helical" evidence="2">
    <location>
        <begin position="546"/>
        <end position="568"/>
    </location>
</feature>
<dbReference type="EMBL" id="LN483072">
    <property type="protein sequence ID" value="CEA09916.1"/>
    <property type="molecule type" value="Genomic_DNA"/>
</dbReference>
<keyword evidence="2" id="KW-1133">Transmembrane helix</keyword>